<feature type="domain" description="5'-3' DNA helicase ZGRF1-like N-terminal" evidence="2">
    <location>
        <begin position="4"/>
        <end position="77"/>
    </location>
</feature>
<feature type="domain" description="5'-3' DNA helicase ZGRF1-like N-terminal" evidence="2">
    <location>
        <begin position="238"/>
        <end position="307"/>
    </location>
</feature>
<dbReference type="AlphaFoldDB" id="A0A498KXW7"/>
<organism evidence="3 4">
    <name type="scientific">Malus domestica</name>
    <name type="common">Apple</name>
    <name type="synonym">Pyrus malus</name>
    <dbReference type="NCBI Taxonomy" id="3750"/>
    <lineage>
        <taxon>Eukaryota</taxon>
        <taxon>Viridiplantae</taxon>
        <taxon>Streptophyta</taxon>
        <taxon>Embryophyta</taxon>
        <taxon>Tracheophyta</taxon>
        <taxon>Spermatophyta</taxon>
        <taxon>Magnoliopsida</taxon>
        <taxon>eudicotyledons</taxon>
        <taxon>Gunneridae</taxon>
        <taxon>Pentapetalae</taxon>
        <taxon>rosids</taxon>
        <taxon>fabids</taxon>
        <taxon>Rosales</taxon>
        <taxon>Rosaceae</taxon>
        <taxon>Amygdaloideae</taxon>
        <taxon>Maleae</taxon>
        <taxon>Malus</taxon>
    </lineage>
</organism>
<name>A0A498KXW7_MALDO</name>
<evidence type="ECO:0000313" key="3">
    <source>
        <dbReference type="EMBL" id="RXI09783.1"/>
    </source>
</evidence>
<dbReference type="PANTHER" id="PTHR28535">
    <property type="entry name" value="ZINC FINGER GRF-TYPE CONTAINING 1"/>
    <property type="match status" value="1"/>
</dbReference>
<comment type="caution">
    <text evidence="3">The sequence shown here is derived from an EMBL/GenBank/DDBJ whole genome shotgun (WGS) entry which is preliminary data.</text>
</comment>
<dbReference type="Proteomes" id="UP000290289">
    <property type="component" value="Unassembled WGS sequence"/>
</dbReference>
<keyword evidence="4" id="KW-1185">Reference proteome</keyword>
<evidence type="ECO:0000256" key="1">
    <source>
        <dbReference type="SAM" id="MobiDB-lite"/>
    </source>
</evidence>
<dbReference type="InterPro" id="IPR018838">
    <property type="entry name" value="ZGRF1-like_N"/>
</dbReference>
<dbReference type="EMBL" id="RDQH01000185">
    <property type="protein sequence ID" value="RXI09783.1"/>
    <property type="molecule type" value="Genomic_DNA"/>
</dbReference>
<dbReference type="GO" id="GO:0035861">
    <property type="term" value="C:site of double-strand break"/>
    <property type="evidence" value="ECO:0007669"/>
    <property type="project" value="TreeGrafter"/>
</dbReference>
<feature type="region of interest" description="Disordered" evidence="1">
    <location>
        <begin position="409"/>
        <end position="439"/>
    </location>
</feature>
<dbReference type="GO" id="GO:0005634">
    <property type="term" value="C:nucleus"/>
    <property type="evidence" value="ECO:0007669"/>
    <property type="project" value="TreeGrafter"/>
</dbReference>
<sequence length="466" mass="52097">MAEVKRWSVTYTKHMKQKRKVYQDGSLELNASTNKMLLFDDCEKLLECRILKKDEQVSCGETLTFNSFLVDVNEALSADGDRKPVPGFDSQAKDEKRPKPFVISRNKPQISMSPSQKIIRGDYTSMAQDRVVQKRRILPKQFSTSGSYGKQVELLPVYSSLQIILLDASRNQIDCRFLKKDEVVASVEIGEREGDRKPVAVLHIRENKHNVVAEAGITLNTLNRVMVLSPIKVLEKVSKMEVLYTTQITQKAKKYHDGFLKLAMCGSKGGSEDKTMLSSKHINLSEDIRQGCMFELPKYLVEVGEPYASSGEGEGKSDDKDCLKKASNSNHSISSVEETKPGRAVPTNKPLRDAHQILSILQKPKAQESKISITTAKGSHVSDAIILDSSEADQPSQPHRIAVKIEPSEKMDTGKPPDLTSFRGNGGRVAREPTSEKTRQLWEADTKQRGQKHTLLRNQVSVLVFS</sequence>
<feature type="compositionally biased region" description="Basic and acidic residues" evidence="1">
    <location>
        <begin position="313"/>
        <end position="324"/>
    </location>
</feature>
<dbReference type="STRING" id="3750.A0A498KXW7"/>
<feature type="region of interest" description="Disordered" evidence="1">
    <location>
        <begin position="308"/>
        <end position="350"/>
    </location>
</feature>
<gene>
    <name evidence="3" type="ORF">DVH24_021194</name>
</gene>
<dbReference type="InterPro" id="IPR052800">
    <property type="entry name" value="DNA_Repair_Helicase_ZGRF1"/>
</dbReference>
<evidence type="ECO:0000259" key="2">
    <source>
        <dbReference type="Pfam" id="PF10382"/>
    </source>
</evidence>
<dbReference type="Pfam" id="PF10382">
    <property type="entry name" value="ZGRF1-like_N"/>
    <property type="match status" value="2"/>
</dbReference>
<dbReference type="GO" id="GO:0006302">
    <property type="term" value="P:double-strand break repair"/>
    <property type="evidence" value="ECO:0007669"/>
    <property type="project" value="TreeGrafter"/>
</dbReference>
<proteinExistence type="predicted"/>
<dbReference type="PANTHER" id="PTHR28535:SF1">
    <property type="entry name" value="PROTEIN ZGRF1"/>
    <property type="match status" value="1"/>
</dbReference>
<accession>A0A498KXW7</accession>
<evidence type="ECO:0000313" key="4">
    <source>
        <dbReference type="Proteomes" id="UP000290289"/>
    </source>
</evidence>
<feature type="compositionally biased region" description="Polar residues" evidence="1">
    <location>
        <begin position="326"/>
        <end position="336"/>
    </location>
</feature>
<reference evidence="3 4" key="1">
    <citation type="submission" date="2018-10" db="EMBL/GenBank/DDBJ databases">
        <title>A high-quality apple genome assembly.</title>
        <authorList>
            <person name="Hu J."/>
        </authorList>
    </citation>
    <scope>NUCLEOTIDE SEQUENCE [LARGE SCALE GENOMIC DNA]</scope>
    <source>
        <strain evidence="4">cv. HFTH1</strain>
        <tissue evidence="3">Young leaf</tissue>
    </source>
</reference>
<protein>
    <recommendedName>
        <fullName evidence="2">5'-3' DNA helicase ZGRF1-like N-terminal domain-containing protein</fullName>
    </recommendedName>
</protein>
<feature type="compositionally biased region" description="Basic and acidic residues" evidence="1">
    <location>
        <begin position="429"/>
        <end position="439"/>
    </location>
</feature>